<protein>
    <recommendedName>
        <fullName evidence="3">DUF4259 domain-containing protein</fullName>
    </recommendedName>
</protein>
<dbReference type="EMBL" id="BAABGM010000007">
    <property type="protein sequence ID" value="GAA4401790.1"/>
    <property type="molecule type" value="Genomic_DNA"/>
</dbReference>
<organism evidence="1 2">
    <name type="scientific">Fodinibacter luteus</name>
    <dbReference type="NCBI Taxonomy" id="552064"/>
    <lineage>
        <taxon>Bacteria</taxon>
        <taxon>Bacillati</taxon>
        <taxon>Actinomycetota</taxon>
        <taxon>Actinomycetes</taxon>
        <taxon>Micrococcales</taxon>
        <taxon>Intrasporangiaceae</taxon>
        <taxon>Fodinibacter (ex Wang et al. 2009)</taxon>
    </lineage>
</organism>
<dbReference type="RefSeq" id="WP_345203392.1">
    <property type="nucleotide sequence ID" value="NZ_BAABGM010000007.1"/>
</dbReference>
<keyword evidence="2" id="KW-1185">Reference proteome</keyword>
<dbReference type="Proteomes" id="UP001500945">
    <property type="component" value="Unassembled WGS sequence"/>
</dbReference>
<dbReference type="InterPro" id="IPR025355">
    <property type="entry name" value="DUF4259"/>
</dbReference>
<comment type="caution">
    <text evidence="1">The sequence shown here is derived from an EMBL/GenBank/DDBJ whole genome shotgun (WGS) entry which is preliminary data.</text>
</comment>
<evidence type="ECO:0008006" key="3">
    <source>
        <dbReference type="Google" id="ProtNLM"/>
    </source>
</evidence>
<gene>
    <name evidence="1" type="ORF">GCM10023168_11740</name>
</gene>
<name>A0ABP8K7B0_9MICO</name>
<sequence>MGATGSGPFENDDALDFLDALEDLPRAQRPGRVLGALDVVLLATGYVEAPEMCEAVAGAAAVGASVNPEAARGEPYLPAWLVNQPLPTDDEELVEKSRQVLRRAVRSQDNEWWELWDEAGLADDVTASCRRALAWLGDRDD</sequence>
<proteinExistence type="predicted"/>
<accession>A0ABP8K7B0</accession>
<dbReference type="Pfam" id="PF14078">
    <property type="entry name" value="DUF4259"/>
    <property type="match status" value="1"/>
</dbReference>
<reference evidence="2" key="1">
    <citation type="journal article" date="2019" name="Int. J. Syst. Evol. Microbiol.">
        <title>The Global Catalogue of Microorganisms (GCM) 10K type strain sequencing project: providing services to taxonomists for standard genome sequencing and annotation.</title>
        <authorList>
            <consortium name="The Broad Institute Genomics Platform"/>
            <consortium name="The Broad Institute Genome Sequencing Center for Infectious Disease"/>
            <person name="Wu L."/>
            <person name="Ma J."/>
        </authorList>
    </citation>
    <scope>NUCLEOTIDE SEQUENCE [LARGE SCALE GENOMIC DNA]</scope>
    <source>
        <strain evidence="2">JCM 17809</strain>
    </source>
</reference>
<evidence type="ECO:0000313" key="2">
    <source>
        <dbReference type="Proteomes" id="UP001500945"/>
    </source>
</evidence>
<evidence type="ECO:0000313" key="1">
    <source>
        <dbReference type="EMBL" id="GAA4401790.1"/>
    </source>
</evidence>